<evidence type="ECO:0000256" key="2">
    <source>
        <dbReference type="SAM" id="MobiDB-lite"/>
    </source>
</evidence>
<dbReference type="EMBL" id="CYKH01001464">
    <property type="protein sequence ID" value="CUG87186.1"/>
    <property type="molecule type" value="Genomic_DNA"/>
</dbReference>
<feature type="region of interest" description="Disordered" evidence="2">
    <location>
        <begin position="899"/>
        <end position="927"/>
    </location>
</feature>
<dbReference type="Proteomes" id="UP000051952">
    <property type="component" value="Unassembled WGS sequence"/>
</dbReference>
<evidence type="ECO:0000313" key="4">
    <source>
        <dbReference type="Proteomes" id="UP000051952"/>
    </source>
</evidence>
<sequence>MEPINIILCGEAVTEVDALIAAIIGKQVSAIPEDNLLEALRDPSTLPNLSPGVSIGETYGKPPTLRIPLARAKSFPHSSTLLHQLGDATGVDDIEVHMYHAKEPSLLMQTSIRPHVLVLCFVPAVPQTFEKLNATWVATVDRLYPRPPVVLCGTRGEAAASRTVEQLMNDQDILVVEEEDICDIALRARCLQYVEVSASLLVNTAALEDGILKAAFGEPEKRLVPETITDMRKACFRAAKLRQAAWSWKRHPKTNRLFYMNRVTKVKQYTRPLDYDGDEPDLTAEERINEQRKKLEEEEIRLEREREEADVEHVREELTDFSARMADKSARYNVVVSESNRLQHVLDRLRDQQQVNINDRQALERERDEIGHDQANFSKTSVDEDREWDAKMAIAKSKMFQLEAVAALRAEDLFASEITEALVSNSGIANAIRDVLKEEVETQRKGGEARSAFDACMKRIAVATIEFSGLDKPIEAAKSALRQCAEDTRQLKLSLQEKQTATAVVRKELSALEDDALSRHERANALRAYIAELDKEISVKRSAFNEALRHDVERQECHRLKLLREQLVRQVAVTAATVAHEDVALKKHHINLSFVRKEFERVSTALLELYRTQSTAASSFRDMLLENSAYSPIAAAGLQYGIEAIEREALDTSAGVQSPSASQANTKIHPGSRGAEMSATAFTKGRRLDAAGSAHARSLLSPDAKLMVGTLDAKLQAAKAADAAAKRATLAASKYSRMAETMSVQRIEIGEALEMCEEAIMRYDPSRIGDANGQASVEGAAMSTILKDAPPLKRLEALVKGELGGDDELLETLRETFTVEILRSVQQRHGDATSNSSGLLQSSTLTTQALWDHVGLHRNGGKSRGSSTLRDVRHEVDHATNKAARSAAEYDALAKRLADDMTPSATRDTPRVRNVGTEKSRQHRFAS</sequence>
<feature type="region of interest" description="Disordered" evidence="2">
    <location>
        <begin position="653"/>
        <end position="675"/>
    </location>
</feature>
<gene>
    <name evidence="3" type="ORF">BSAL_09060</name>
</gene>
<feature type="compositionally biased region" description="Basic and acidic residues" evidence="2">
    <location>
        <begin position="908"/>
        <end position="920"/>
    </location>
</feature>
<dbReference type="OrthoDB" id="251112at2759"/>
<organism evidence="3 4">
    <name type="scientific">Bodo saltans</name>
    <name type="common">Flagellated protozoan</name>
    <dbReference type="NCBI Taxonomy" id="75058"/>
    <lineage>
        <taxon>Eukaryota</taxon>
        <taxon>Discoba</taxon>
        <taxon>Euglenozoa</taxon>
        <taxon>Kinetoplastea</taxon>
        <taxon>Metakinetoplastina</taxon>
        <taxon>Eubodonida</taxon>
        <taxon>Bodonidae</taxon>
        <taxon>Bodo</taxon>
    </lineage>
</organism>
<dbReference type="VEuPathDB" id="TriTrypDB:BSAL_09060"/>
<evidence type="ECO:0008006" key="5">
    <source>
        <dbReference type="Google" id="ProtNLM"/>
    </source>
</evidence>
<dbReference type="InterPro" id="IPR027417">
    <property type="entry name" value="P-loop_NTPase"/>
</dbReference>
<dbReference type="AlphaFoldDB" id="A0A0S4JAE7"/>
<evidence type="ECO:0000256" key="1">
    <source>
        <dbReference type="SAM" id="Coils"/>
    </source>
</evidence>
<keyword evidence="1" id="KW-0175">Coiled coil</keyword>
<dbReference type="SUPFAM" id="SSF52540">
    <property type="entry name" value="P-loop containing nucleoside triphosphate hydrolases"/>
    <property type="match status" value="1"/>
</dbReference>
<feature type="compositionally biased region" description="Polar residues" evidence="2">
    <location>
        <begin position="654"/>
        <end position="666"/>
    </location>
</feature>
<protein>
    <recommendedName>
        <fullName evidence="5">WW domain-containing protein</fullName>
    </recommendedName>
</protein>
<accession>A0A0S4JAE7</accession>
<dbReference type="Gene3D" id="3.40.50.300">
    <property type="entry name" value="P-loop containing nucleotide triphosphate hydrolases"/>
    <property type="match status" value="1"/>
</dbReference>
<name>A0A0S4JAE7_BODSA</name>
<feature type="coiled-coil region" evidence="1">
    <location>
        <begin position="281"/>
        <end position="366"/>
    </location>
</feature>
<evidence type="ECO:0000313" key="3">
    <source>
        <dbReference type="EMBL" id="CUG87186.1"/>
    </source>
</evidence>
<reference evidence="4" key="1">
    <citation type="submission" date="2015-09" db="EMBL/GenBank/DDBJ databases">
        <authorList>
            <consortium name="Pathogen Informatics"/>
        </authorList>
    </citation>
    <scope>NUCLEOTIDE SEQUENCE [LARGE SCALE GENOMIC DNA]</scope>
    <source>
        <strain evidence="4">Lake Konstanz</strain>
    </source>
</reference>
<proteinExistence type="predicted"/>
<keyword evidence="4" id="KW-1185">Reference proteome</keyword>